<comment type="caution">
    <text evidence="2">The sequence shown here is derived from an EMBL/GenBank/DDBJ whole genome shotgun (WGS) entry which is preliminary data.</text>
</comment>
<evidence type="ECO:0000256" key="1">
    <source>
        <dbReference type="SAM" id="Phobius"/>
    </source>
</evidence>
<proteinExistence type="predicted"/>
<accession>A0A507CW18</accession>
<evidence type="ECO:0000313" key="3">
    <source>
        <dbReference type="Proteomes" id="UP000320475"/>
    </source>
</evidence>
<dbReference type="AlphaFoldDB" id="A0A507CW18"/>
<evidence type="ECO:0000313" key="2">
    <source>
        <dbReference type="EMBL" id="TPX43318.1"/>
    </source>
</evidence>
<dbReference type="EMBL" id="QEAM01000229">
    <property type="protein sequence ID" value="TPX43318.1"/>
    <property type="molecule type" value="Genomic_DNA"/>
</dbReference>
<keyword evidence="1" id="KW-0472">Membrane</keyword>
<gene>
    <name evidence="2" type="ORF">SeLEV6574_g05126</name>
</gene>
<dbReference type="VEuPathDB" id="FungiDB:SeMB42_g03072"/>
<reference evidence="2 3" key="1">
    <citation type="journal article" date="2019" name="Sci. Rep.">
        <title>Comparative genomics of chytrid fungi reveal insights into the obligate biotrophic and pathogenic lifestyle of Synchytrium endobioticum.</title>
        <authorList>
            <person name="van de Vossenberg B.T.L.H."/>
            <person name="Warris S."/>
            <person name="Nguyen H.D.T."/>
            <person name="van Gent-Pelzer M.P.E."/>
            <person name="Joly D.L."/>
            <person name="van de Geest H.C."/>
            <person name="Bonants P.J.M."/>
            <person name="Smith D.S."/>
            <person name="Levesque C.A."/>
            <person name="van der Lee T.A.J."/>
        </authorList>
    </citation>
    <scope>NUCLEOTIDE SEQUENCE [LARGE SCALE GENOMIC DNA]</scope>
    <source>
        <strain evidence="2 3">LEV6574</strain>
    </source>
</reference>
<name>A0A507CW18_9FUNG</name>
<keyword evidence="1" id="KW-1133">Transmembrane helix</keyword>
<dbReference type="Proteomes" id="UP000320475">
    <property type="component" value="Unassembled WGS sequence"/>
</dbReference>
<keyword evidence="1" id="KW-0812">Transmembrane</keyword>
<organism evidence="2 3">
    <name type="scientific">Synchytrium endobioticum</name>
    <dbReference type="NCBI Taxonomy" id="286115"/>
    <lineage>
        <taxon>Eukaryota</taxon>
        <taxon>Fungi</taxon>
        <taxon>Fungi incertae sedis</taxon>
        <taxon>Chytridiomycota</taxon>
        <taxon>Chytridiomycota incertae sedis</taxon>
        <taxon>Chytridiomycetes</taxon>
        <taxon>Synchytriales</taxon>
        <taxon>Synchytriaceae</taxon>
        <taxon>Synchytrium</taxon>
    </lineage>
</organism>
<protein>
    <submittedName>
        <fullName evidence="2">Uncharacterized protein</fullName>
    </submittedName>
</protein>
<feature type="transmembrane region" description="Helical" evidence="1">
    <location>
        <begin position="58"/>
        <end position="77"/>
    </location>
</feature>
<sequence>MYSASVKCWPPLVRRASLQDESLLCIAAGSATFSGHGHHKSSTTGILSVTTAKNTVNWILALFIACLAGVLTALMLYTASGYSAEVYGDEELWALSHFIRWLDMQLGGSEDRVLPT</sequence>